<dbReference type="EMBL" id="FMSV02000193">
    <property type="protein sequence ID" value="SEH05321.1"/>
    <property type="molecule type" value="Genomic_DNA"/>
</dbReference>
<organism evidence="2 3">
    <name type="scientific">Candidatus Venteria ishoeyi</name>
    <dbReference type="NCBI Taxonomy" id="1899563"/>
    <lineage>
        <taxon>Bacteria</taxon>
        <taxon>Pseudomonadati</taxon>
        <taxon>Pseudomonadota</taxon>
        <taxon>Gammaproteobacteria</taxon>
        <taxon>Thiotrichales</taxon>
        <taxon>Thiotrichaceae</taxon>
        <taxon>Venteria</taxon>
    </lineage>
</organism>
<evidence type="ECO:0000313" key="2">
    <source>
        <dbReference type="EMBL" id="SEH05321.1"/>
    </source>
</evidence>
<evidence type="ECO:0000313" key="3">
    <source>
        <dbReference type="Proteomes" id="UP000236724"/>
    </source>
</evidence>
<dbReference type="AlphaFoldDB" id="A0A1H6F7F2"/>
<reference evidence="2 3" key="1">
    <citation type="submission" date="2016-10" db="EMBL/GenBank/DDBJ databases">
        <authorList>
            <person name="de Groot N.N."/>
        </authorList>
    </citation>
    <scope>NUCLEOTIDE SEQUENCE [LARGE SCALE GENOMIC DNA]</scope>
    <source>
        <strain evidence="2">MBHS1</strain>
    </source>
</reference>
<dbReference type="RefSeq" id="WP_103919272.1">
    <property type="nucleotide sequence ID" value="NZ_FMSV02000193.1"/>
</dbReference>
<dbReference type="Proteomes" id="UP000236724">
    <property type="component" value="Unassembled WGS sequence"/>
</dbReference>
<keyword evidence="1" id="KW-0175">Coiled coil</keyword>
<gene>
    <name evidence="2" type="ORF">MBHS_01174</name>
</gene>
<feature type="coiled-coil region" evidence="1">
    <location>
        <begin position="28"/>
        <end position="55"/>
    </location>
</feature>
<evidence type="ECO:0000256" key="1">
    <source>
        <dbReference type="SAM" id="Coils"/>
    </source>
</evidence>
<name>A0A1H6F7F2_9GAMM</name>
<protein>
    <submittedName>
        <fullName evidence="2">Uncharacterized protein</fullName>
    </submittedName>
</protein>
<keyword evidence="3" id="KW-1185">Reference proteome</keyword>
<proteinExistence type="predicted"/>
<sequence>MVDFVYQMVQWKNKKYDELYKRESFEYIQESLMNIENKQEKLNKLSKELNEEFIQDGSEIRVVSMTYKNGNLDILLDMVPRRELLESPDGTAYVDTFLIEKAPEVYYKANRIFIHFIKK</sequence>
<accession>A0A1H6F7F2</accession>